<dbReference type="GO" id="GO:0004984">
    <property type="term" value="F:olfactory receptor activity"/>
    <property type="evidence" value="ECO:0007669"/>
    <property type="project" value="TreeGrafter"/>
</dbReference>
<keyword evidence="3 5" id="KW-1133">Transmembrane helix</keyword>
<name>A0AAF3FHL4_9BILA</name>
<dbReference type="PANTHER" id="PTHR31357:SF18">
    <property type="entry name" value="SERPENTINE RECEPTOR, CLASS T"/>
    <property type="match status" value="1"/>
</dbReference>
<sequence>MTNYTLLAFPNLLPPDPSLCVAAEQLNLWTLYLIQNNIKVVISFVSMILIIRFSLNGKFRIHDESHRLITFKILILFVYALNNFVTHGQLLLLRLLHGDQPCSLVLSAFYCLPLKIIWMCVSTGLSTTLFMILLERAFVILSQQPYPRGVWFLIFAEICAMVTLTCWALSTELVYDFQVLHCLEDTPTIIPMMNVLSSFLIVIDTTTLISAILLVFYCRWRVKKRVITSLHYSYSLRYSEMVLQAFLPIIIFHTCMIYVFNVLGIIQRSFISQIDYVTRKSLQGLFNVLPYYALVCPILYVWVLGKLRKRREHEFSSVQKPKLKGKIVPLAEIYHENLRILWTKGE</sequence>
<evidence type="ECO:0000256" key="3">
    <source>
        <dbReference type="ARBA" id="ARBA00022989"/>
    </source>
</evidence>
<feature type="transmembrane region" description="Helical" evidence="5">
    <location>
        <begin position="76"/>
        <end position="96"/>
    </location>
</feature>
<keyword evidence="4 5" id="KW-0472">Membrane</keyword>
<dbReference type="InterPro" id="IPR019408">
    <property type="entry name" value="7TM_GPCR_serpentine_rcpt_Srab"/>
</dbReference>
<evidence type="ECO:0000256" key="2">
    <source>
        <dbReference type="ARBA" id="ARBA00022692"/>
    </source>
</evidence>
<evidence type="ECO:0000313" key="7">
    <source>
        <dbReference type="WBParaSite" id="MBELARI_LOCUS657"/>
    </source>
</evidence>
<protein>
    <submittedName>
        <fullName evidence="7">Uncharacterized protein</fullName>
    </submittedName>
</protein>
<keyword evidence="6" id="KW-1185">Reference proteome</keyword>
<evidence type="ECO:0000256" key="5">
    <source>
        <dbReference type="SAM" id="Phobius"/>
    </source>
</evidence>
<dbReference type="WBParaSite" id="MBELARI_LOCUS657">
    <property type="protein sequence ID" value="MBELARI_LOCUS657"/>
    <property type="gene ID" value="MBELARI_LOCUS657"/>
</dbReference>
<organism evidence="6 7">
    <name type="scientific">Mesorhabditis belari</name>
    <dbReference type="NCBI Taxonomy" id="2138241"/>
    <lineage>
        <taxon>Eukaryota</taxon>
        <taxon>Metazoa</taxon>
        <taxon>Ecdysozoa</taxon>
        <taxon>Nematoda</taxon>
        <taxon>Chromadorea</taxon>
        <taxon>Rhabditida</taxon>
        <taxon>Rhabditina</taxon>
        <taxon>Rhabditomorpha</taxon>
        <taxon>Rhabditoidea</taxon>
        <taxon>Rhabditidae</taxon>
        <taxon>Mesorhabditinae</taxon>
        <taxon>Mesorhabditis</taxon>
    </lineage>
</organism>
<evidence type="ECO:0000256" key="1">
    <source>
        <dbReference type="ARBA" id="ARBA00004141"/>
    </source>
</evidence>
<feature type="transmembrane region" description="Helical" evidence="5">
    <location>
        <begin position="241"/>
        <end position="266"/>
    </location>
</feature>
<keyword evidence="2 5" id="KW-0812">Transmembrane</keyword>
<dbReference type="PANTHER" id="PTHR31357">
    <property type="entry name" value="SERPENTINE RECEPTOR CLASS ALPHA-10"/>
    <property type="match status" value="1"/>
</dbReference>
<evidence type="ECO:0000313" key="6">
    <source>
        <dbReference type="Proteomes" id="UP000887575"/>
    </source>
</evidence>
<evidence type="ECO:0000256" key="4">
    <source>
        <dbReference type="ARBA" id="ARBA00023136"/>
    </source>
</evidence>
<dbReference type="Proteomes" id="UP000887575">
    <property type="component" value="Unassembled WGS sequence"/>
</dbReference>
<dbReference type="GO" id="GO:0016020">
    <property type="term" value="C:membrane"/>
    <property type="evidence" value="ECO:0007669"/>
    <property type="project" value="UniProtKB-SubCell"/>
</dbReference>
<comment type="subcellular location">
    <subcellularLocation>
        <location evidence="1">Membrane</location>
        <topology evidence="1">Multi-pass membrane protein</topology>
    </subcellularLocation>
</comment>
<dbReference type="InterPro" id="IPR051080">
    <property type="entry name" value="Nematode_rcpt-like_serp_alpha"/>
</dbReference>
<reference evidence="7" key="1">
    <citation type="submission" date="2024-02" db="UniProtKB">
        <authorList>
            <consortium name="WormBaseParasite"/>
        </authorList>
    </citation>
    <scope>IDENTIFICATION</scope>
</reference>
<proteinExistence type="predicted"/>
<dbReference type="Pfam" id="PF10292">
    <property type="entry name" value="7TM_GPCR_Srab"/>
    <property type="match status" value="1"/>
</dbReference>
<feature type="transmembrane region" description="Helical" evidence="5">
    <location>
        <begin position="286"/>
        <end position="305"/>
    </location>
</feature>
<feature type="transmembrane region" description="Helical" evidence="5">
    <location>
        <begin position="195"/>
        <end position="220"/>
    </location>
</feature>
<feature type="transmembrane region" description="Helical" evidence="5">
    <location>
        <begin position="116"/>
        <end position="138"/>
    </location>
</feature>
<feature type="transmembrane region" description="Helical" evidence="5">
    <location>
        <begin position="150"/>
        <end position="170"/>
    </location>
</feature>
<dbReference type="AlphaFoldDB" id="A0AAF3FHL4"/>
<feature type="transmembrane region" description="Helical" evidence="5">
    <location>
        <begin position="38"/>
        <end position="55"/>
    </location>
</feature>
<accession>A0AAF3FHL4</accession>